<feature type="domain" description="Peptidase M1 membrane alanine aminopeptidase" evidence="13">
    <location>
        <begin position="276"/>
        <end position="481"/>
    </location>
</feature>
<evidence type="ECO:0000259" key="13">
    <source>
        <dbReference type="Pfam" id="PF01433"/>
    </source>
</evidence>
<organism evidence="16 17">
    <name type="scientific">Echinimonas agarilytica</name>
    <dbReference type="NCBI Taxonomy" id="1215918"/>
    <lineage>
        <taxon>Bacteria</taxon>
        <taxon>Pseudomonadati</taxon>
        <taxon>Pseudomonadota</taxon>
        <taxon>Gammaproteobacteria</taxon>
        <taxon>Alteromonadales</taxon>
        <taxon>Echinimonadaceae</taxon>
        <taxon>Echinimonas</taxon>
    </lineage>
</organism>
<protein>
    <recommendedName>
        <fullName evidence="12">Aminopeptidase</fullName>
        <ecNumber evidence="12">3.4.11.-</ecNumber>
    </recommendedName>
</protein>
<dbReference type="GO" id="GO:0005737">
    <property type="term" value="C:cytoplasm"/>
    <property type="evidence" value="ECO:0007669"/>
    <property type="project" value="TreeGrafter"/>
</dbReference>
<dbReference type="InterPro" id="IPR034016">
    <property type="entry name" value="M1_APN-typ"/>
</dbReference>
<keyword evidence="4 12" id="KW-0645">Protease</keyword>
<dbReference type="AlphaFoldDB" id="A0AA41W841"/>
<feature type="binding site" evidence="10">
    <location>
        <position position="351"/>
    </location>
    <ligand>
        <name>Zn(2+)</name>
        <dbReference type="ChEBI" id="CHEBI:29105"/>
        <note>catalytic</note>
    </ligand>
</feature>
<dbReference type="GO" id="GO:0016285">
    <property type="term" value="F:alanyl aminopeptidase activity"/>
    <property type="evidence" value="ECO:0007669"/>
    <property type="project" value="UniProtKB-EC"/>
</dbReference>
<keyword evidence="6 12" id="KW-0378">Hydrolase</keyword>
<evidence type="ECO:0000256" key="7">
    <source>
        <dbReference type="ARBA" id="ARBA00022833"/>
    </source>
</evidence>
<evidence type="ECO:0000259" key="15">
    <source>
        <dbReference type="Pfam" id="PF17900"/>
    </source>
</evidence>
<comment type="catalytic activity">
    <reaction evidence="1">
        <text>Release of an N-terminal amino acid, Xaa-|-Yaa- from a peptide, amide or arylamide. Xaa is preferably Ala, but may be most amino acids including Pro (slow action). When a terminal hydrophobic residue is followed by a prolyl residue, the two may be released as an intact Xaa-Pro dipeptide.</text>
        <dbReference type="EC" id="3.4.11.2"/>
    </reaction>
</comment>
<keyword evidence="12" id="KW-1133">Transmembrane helix</keyword>
<sequence>MLKKYLPIIGLIIVFIAMVIGFKSNDENVIADSTEIVEVTPTDESHETPLGQLSDIAQPKHYRIELTLIPESEGFSGVTEIDLTLKPDTKVFYIHGKGLNVTNAVLLQNDKVFSAIYEQVHSSGVVSITLPKKVSGDATLKITYDAQYSKSLDSIYKVNESGQSYIFSQMEAISARMAIPSFDEPLFKVPFDISVITEAKNTVISTTPEVSLNTLDDGTVKHTFATTKPLPIYLIAFAVGEFDVLEWSPIPANELRDFPIPLRGIAAKGKGDQLQFALENTRPILEALEEYFGIAYPYEKLDIIAAPDFAFGAMENVGAIVYRETLLLLDENAPLWQLRAYGAVHGHELGHQWFGNLVTPKWWDDIWLNEAFATWVSYKAAHVWRPDLEFDRNMTKAAHGAMAIDARSSARQIRNPITTNDDIMNAFDGITYRKGGGVLQMFESYVGEDNFRKGVQLHMKRHAHSTADIHDFLKSLADGSGHPEMIPAFESFLYQSGVPLVDIQQSCSNDEGQLTLTQQRYVPLGVQAADAQQWQIPFCYASDKDSTCELLTGPDETLTQSTCPQWMMPNRNAAGYYRWNLTDEGWNKLQSQINTLNAAELFSLADNLYASFKAGKVSAQTLLTTYEKLVLTPYWDVASLPAQHMRSLRRTVLNDEATSDYKARIESLYGPLFDQLGFDASTDADMQSPNSTALLRAAVIKALALDAKNPEIRQALKLKLTAYLGDLSSTQAFTLNKTAMSADIVGTALLVAVEDGDHAFIMALKDRAIESTDAVFRGDALYAISNIPSLELGDAIIDELLLSEQVRSNEAQALVNSFMANPVLQDATWSWLQSNLDDFLRRYSSFSIARVVSSTNTFCDANMRNDMVAFFTKNEAKISGAPRMVKETEEVINQCIALREAKSDEFKQALKAQ</sequence>
<evidence type="ECO:0000256" key="12">
    <source>
        <dbReference type="RuleBase" id="RU364040"/>
    </source>
</evidence>
<feature type="binding site" evidence="10">
    <location>
        <position position="347"/>
    </location>
    <ligand>
        <name>Zn(2+)</name>
        <dbReference type="ChEBI" id="CHEBI:29105"/>
        <note>catalytic</note>
    </ligand>
</feature>
<evidence type="ECO:0000256" key="3">
    <source>
        <dbReference type="ARBA" id="ARBA00022438"/>
    </source>
</evidence>
<dbReference type="Gene3D" id="1.25.50.20">
    <property type="match status" value="1"/>
</dbReference>
<dbReference type="Gene3D" id="1.10.390.10">
    <property type="entry name" value="Neutral Protease Domain 2"/>
    <property type="match status" value="1"/>
</dbReference>
<dbReference type="Gene3D" id="2.60.40.1730">
    <property type="entry name" value="tricorn interacting facor f3 domain"/>
    <property type="match status" value="1"/>
</dbReference>
<dbReference type="SUPFAM" id="SSF55486">
    <property type="entry name" value="Metalloproteases ('zincins'), catalytic domain"/>
    <property type="match status" value="1"/>
</dbReference>
<dbReference type="FunFam" id="1.10.390.10:FF:000013">
    <property type="entry name" value="Aminopeptidase N"/>
    <property type="match status" value="1"/>
</dbReference>
<dbReference type="GO" id="GO:0070006">
    <property type="term" value="F:metalloaminopeptidase activity"/>
    <property type="evidence" value="ECO:0007669"/>
    <property type="project" value="TreeGrafter"/>
</dbReference>
<dbReference type="Pfam" id="PF17900">
    <property type="entry name" value="Peptidase_M1_N"/>
    <property type="match status" value="1"/>
</dbReference>
<keyword evidence="12" id="KW-0812">Transmembrane</keyword>
<dbReference type="InterPro" id="IPR024571">
    <property type="entry name" value="ERAP1-like_C_dom"/>
</dbReference>
<evidence type="ECO:0000256" key="11">
    <source>
        <dbReference type="PIRSR" id="PIRSR634016-4"/>
    </source>
</evidence>
<reference evidence="16 17" key="1">
    <citation type="journal article" date="2013" name="Antonie Van Leeuwenhoek">
        <title>Echinimonas agarilytica gen. nov., sp. nov., a new gammaproteobacterium isolated from the sea urchin Strongylocentrotus intermedius.</title>
        <authorList>
            <person name="Nedashkovskaya O.I."/>
            <person name="Stenkova A.M."/>
            <person name="Zhukova N.V."/>
            <person name="Van Trappen S."/>
            <person name="Lee J.S."/>
            <person name="Kim S.B."/>
        </authorList>
    </citation>
    <scope>NUCLEOTIDE SEQUENCE [LARGE SCALE GENOMIC DNA]</scope>
    <source>
        <strain evidence="16 17">KMM 6351</strain>
    </source>
</reference>
<dbReference type="Gene3D" id="2.60.40.1910">
    <property type="match status" value="1"/>
</dbReference>
<evidence type="ECO:0000256" key="8">
    <source>
        <dbReference type="ARBA" id="ARBA00023049"/>
    </source>
</evidence>
<dbReference type="InterPro" id="IPR014782">
    <property type="entry name" value="Peptidase_M1_dom"/>
</dbReference>
<evidence type="ECO:0000256" key="5">
    <source>
        <dbReference type="ARBA" id="ARBA00022723"/>
    </source>
</evidence>
<comment type="cofactor">
    <cofactor evidence="10 12">
        <name>Zn(2+)</name>
        <dbReference type="ChEBI" id="CHEBI:29105"/>
    </cofactor>
    <text evidence="10 12">Binds 1 zinc ion per subunit.</text>
</comment>
<dbReference type="InterPro" id="IPR045357">
    <property type="entry name" value="Aminopeptidase_N-like_N"/>
</dbReference>
<dbReference type="GO" id="GO:0006508">
    <property type="term" value="P:proteolysis"/>
    <property type="evidence" value="ECO:0007669"/>
    <property type="project" value="UniProtKB-KW"/>
</dbReference>
<dbReference type="EMBL" id="JAMQGP010000004">
    <property type="protein sequence ID" value="MCM2680039.1"/>
    <property type="molecule type" value="Genomic_DNA"/>
</dbReference>
<dbReference type="Pfam" id="PF01433">
    <property type="entry name" value="Peptidase_M1"/>
    <property type="match status" value="1"/>
</dbReference>
<keyword evidence="12" id="KW-0472">Membrane</keyword>
<evidence type="ECO:0000313" key="17">
    <source>
        <dbReference type="Proteomes" id="UP001165393"/>
    </source>
</evidence>
<evidence type="ECO:0000256" key="4">
    <source>
        <dbReference type="ARBA" id="ARBA00022670"/>
    </source>
</evidence>
<keyword evidence="5 10" id="KW-0479">Metal-binding</keyword>
<dbReference type="PRINTS" id="PR00756">
    <property type="entry name" value="ALADIPTASE"/>
</dbReference>
<dbReference type="GO" id="GO:0008270">
    <property type="term" value="F:zinc ion binding"/>
    <property type="evidence" value="ECO:0007669"/>
    <property type="project" value="UniProtKB-UniRule"/>
</dbReference>
<feature type="domain" description="ERAP1-like C-terminal" evidence="14">
    <location>
        <begin position="566"/>
        <end position="892"/>
    </location>
</feature>
<keyword evidence="8 12" id="KW-0482">Metalloprotease</keyword>
<evidence type="ECO:0000313" key="16">
    <source>
        <dbReference type="EMBL" id="MCM2680039.1"/>
    </source>
</evidence>
<dbReference type="InterPro" id="IPR042097">
    <property type="entry name" value="Aminopeptidase_N-like_N_sf"/>
</dbReference>
<dbReference type="EC" id="3.4.11.-" evidence="12"/>
<feature type="domain" description="Aminopeptidase N-like N-terminal" evidence="15">
    <location>
        <begin position="58"/>
        <end position="234"/>
    </location>
</feature>
<dbReference type="PANTHER" id="PTHR11533">
    <property type="entry name" value="PROTEASE M1 ZINC METALLOPROTEASE"/>
    <property type="match status" value="1"/>
</dbReference>
<evidence type="ECO:0000256" key="2">
    <source>
        <dbReference type="ARBA" id="ARBA00010136"/>
    </source>
</evidence>
<keyword evidence="3 12" id="KW-0031">Aminopeptidase</keyword>
<dbReference type="GO" id="GO:0043171">
    <property type="term" value="P:peptide catabolic process"/>
    <property type="evidence" value="ECO:0007669"/>
    <property type="project" value="TreeGrafter"/>
</dbReference>
<evidence type="ECO:0000256" key="6">
    <source>
        <dbReference type="ARBA" id="ARBA00022801"/>
    </source>
</evidence>
<proteinExistence type="inferred from homology"/>
<evidence type="ECO:0000259" key="14">
    <source>
        <dbReference type="Pfam" id="PF11838"/>
    </source>
</evidence>
<dbReference type="PANTHER" id="PTHR11533:SF174">
    <property type="entry name" value="PUROMYCIN-SENSITIVE AMINOPEPTIDASE-RELATED"/>
    <property type="match status" value="1"/>
</dbReference>
<feature type="binding site" evidence="10">
    <location>
        <position position="370"/>
    </location>
    <ligand>
        <name>Zn(2+)</name>
        <dbReference type="ChEBI" id="CHEBI:29105"/>
        <note>catalytic</note>
    </ligand>
</feature>
<dbReference type="SUPFAM" id="SSF63737">
    <property type="entry name" value="Leukotriene A4 hydrolase N-terminal domain"/>
    <property type="match status" value="1"/>
</dbReference>
<dbReference type="GO" id="GO:0042277">
    <property type="term" value="F:peptide binding"/>
    <property type="evidence" value="ECO:0007669"/>
    <property type="project" value="TreeGrafter"/>
</dbReference>
<dbReference type="InterPro" id="IPR001930">
    <property type="entry name" value="Peptidase_M1"/>
</dbReference>
<comment type="caution">
    <text evidence="16">The sequence shown here is derived from an EMBL/GenBank/DDBJ whole genome shotgun (WGS) entry which is preliminary data.</text>
</comment>
<dbReference type="Pfam" id="PF11838">
    <property type="entry name" value="ERAP1_C"/>
    <property type="match status" value="1"/>
</dbReference>
<dbReference type="GO" id="GO:0016020">
    <property type="term" value="C:membrane"/>
    <property type="evidence" value="ECO:0007669"/>
    <property type="project" value="TreeGrafter"/>
</dbReference>
<gene>
    <name evidence="16" type="ORF">NAF29_10220</name>
</gene>
<accession>A0AA41W841</accession>
<feature type="active site" description="Proton acceptor" evidence="9">
    <location>
        <position position="348"/>
    </location>
</feature>
<evidence type="ECO:0000256" key="1">
    <source>
        <dbReference type="ARBA" id="ARBA00000098"/>
    </source>
</evidence>
<keyword evidence="7 10" id="KW-0862">Zinc</keyword>
<dbReference type="CDD" id="cd09601">
    <property type="entry name" value="M1_APN-Q_like"/>
    <property type="match status" value="1"/>
</dbReference>
<dbReference type="RefSeq" id="WP_251261465.1">
    <property type="nucleotide sequence ID" value="NZ_JAMQGP010000004.1"/>
</dbReference>
<name>A0AA41W841_9GAMM</name>
<comment type="similarity">
    <text evidence="2 12">Belongs to the peptidase M1 family.</text>
</comment>
<dbReference type="Proteomes" id="UP001165393">
    <property type="component" value="Unassembled WGS sequence"/>
</dbReference>
<feature type="transmembrane region" description="Helical" evidence="12">
    <location>
        <begin position="5"/>
        <end position="22"/>
    </location>
</feature>
<dbReference type="InterPro" id="IPR027268">
    <property type="entry name" value="Peptidase_M4/M1_CTD_sf"/>
</dbReference>
<evidence type="ECO:0000256" key="9">
    <source>
        <dbReference type="PIRSR" id="PIRSR634016-1"/>
    </source>
</evidence>
<evidence type="ECO:0000256" key="10">
    <source>
        <dbReference type="PIRSR" id="PIRSR634016-3"/>
    </source>
</evidence>
<dbReference type="InterPro" id="IPR050344">
    <property type="entry name" value="Peptidase_M1_aminopeptidases"/>
</dbReference>
<feature type="site" description="Transition state stabilizer" evidence="11">
    <location>
        <position position="432"/>
    </location>
</feature>
<keyword evidence="17" id="KW-1185">Reference proteome</keyword>
<dbReference type="GO" id="GO:0005615">
    <property type="term" value="C:extracellular space"/>
    <property type="evidence" value="ECO:0007669"/>
    <property type="project" value="TreeGrafter"/>
</dbReference>